<comment type="caution">
    <text evidence="1">The sequence shown here is derived from an EMBL/GenBank/DDBJ whole genome shotgun (WGS) entry which is preliminary data.</text>
</comment>
<proteinExistence type="predicted"/>
<accession>A0A556TXB8</accession>
<evidence type="ECO:0000313" key="1">
    <source>
        <dbReference type="EMBL" id="TSL04377.1"/>
    </source>
</evidence>
<dbReference type="AlphaFoldDB" id="A0A556TXB8"/>
<evidence type="ECO:0000313" key="2">
    <source>
        <dbReference type="Proteomes" id="UP000319801"/>
    </source>
</evidence>
<organism evidence="1 2">
    <name type="scientific">Bagarius yarrelli</name>
    <name type="common">Goonch</name>
    <name type="synonym">Bagrus yarrelli</name>
    <dbReference type="NCBI Taxonomy" id="175774"/>
    <lineage>
        <taxon>Eukaryota</taxon>
        <taxon>Metazoa</taxon>
        <taxon>Chordata</taxon>
        <taxon>Craniata</taxon>
        <taxon>Vertebrata</taxon>
        <taxon>Euteleostomi</taxon>
        <taxon>Actinopterygii</taxon>
        <taxon>Neopterygii</taxon>
        <taxon>Teleostei</taxon>
        <taxon>Ostariophysi</taxon>
        <taxon>Siluriformes</taxon>
        <taxon>Sisoridae</taxon>
        <taxon>Sisorinae</taxon>
        <taxon>Bagarius</taxon>
    </lineage>
</organism>
<protein>
    <submittedName>
        <fullName evidence="1">Uncharacterized protein</fullName>
    </submittedName>
</protein>
<keyword evidence="2" id="KW-1185">Reference proteome</keyword>
<dbReference type="Proteomes" id="UP000319801">
    <property type="component" value="Unassembled WGS sequence"/>
</dbReference>
<name>A0A556TXB8_BAGYA</name>
<gene>
    <name evidence="1" type="ORF">Baya_4057</name>
</gene>
<dbReference type="EMBL" id="VCAZ01000025">
    <property type="protein sequence ID" value="TSL04377.1"/>
    <property type="molecule type" value="Genomic_DNA"/>
</dbReference>
<reference evidence="1 2" key="1">
    <citation type="journal article" date="2019" name="Genome Biol. Evol.">
        <title>Whole-Genome Sequencing of the Giant Devil Catfish, Bagarius yarrelli.</title>
        <authorList>
            <person name="Jiang W."/>
            <person name="Lv Y."/>
            <person name="Cheng L."/>
            <person name="Yang K."/>
            <person name="Chao B."/>
            <person name="Wang X."/>
            <person name="Li Y."/>
            <person name="Pan X."/>
            <person name="You X."/>
            <person name="Zhang Y."/>
            <person name="Yang J."/>
            <person name="Li J."/>
            <person name="Zhang X."/>
            <person name="Liu S."/>
            <person name="Sun C."/>
            <person name="Yang J."/>
            <person name="Shi Q."/>
        </authorList>
    </citation>
    <scope>NUCLEOTIDE SEQUENCE [LARGE SCALE GENOMIC DNA]</scope>
    <source>
        <strain evidence="1">JWS20170419001</strain>
        <tissue evidence="1">Muscle</tissue>
    </source>
</reference>
<sequence length="162" mass="18563">MINRNRCLHKHRKEELHQATARSTALWGPLSLDCGTVQTLKRPRIRIHICSSETTSQLEELMKYAPHNGFCALLRREHKLDTTGYNGEQDQSFPSQLKIKLKITPTSETFTSQTSPFAQSAMCKRKDSSKDGVHAASINTWIWTDVESCTITYGHYYWPDGY</sequence>